<dbReference type="eggNOG" id="ENOG5032WW9">
    <property type="taxonomic scope" value="Bacteria"/>
</dbReference>
<evidence type="ECO:0000313" key="1">
    <source>
        <dbReference type="EMBL" id="AFZ19259.1"/>
    </source>
</evidence>
<dbReference type="HOGENOM" id="CLU_1841566_0_0_3"/>
<dbReference type="OrthoDB" id="457703at2"/>
<organism evidence="1 2">
    <name type="scientific">Allocoleopsis franciscana PCC 7113</name>
    <dbReference type="NCBI Taxonomy" id="1173027"/>
    <lineage>
        <taxon>Bacteria</taxon>
        <taxon>Bacillati</taxon>
        <taxon>Cyanobacteriota</taxon>
        <taxon>Cyanophyceae</taxon>
        <taxon>Coleofasciculales</taxon>
        <taxon>Coleofasciculaceae</taxon>
        <taxon>Allocoleopsis</taxon>
        <taxon>Allocoleopsis franciscana</taxon>
    </lineage>
</organism>
<reference evidence="1 2" key="1">
    <citation type="submission" date="2012-06" db="EMBL/GenBank/DDBJ databases">
        <title>Finished chromosome of genome of Microcoleus sp. PCC 7113.</title>
        <authorList>
            <consortium name="US DOE Joint Genome Institute"/>
            <person name="Gugger M."/>
            <person name="Coursin T."/>
            <person name="Rippka R."/>
            <person name="Tandeau De Marsac N."/>
            <person name="Huntemann M."/>
            <person name="Wei C.-L."/>
            <person name="Han J."/>
            <person name="Detter J.C."/>
            <person name="Han C."/>
            <person name="Tapia R."/>
            <person name="Chen A."/>
            <person name="Kyrpides N."/>
            <person name="Mavromatis K."/>
            <person name="Markowitz V."/>
            <person name="Szeto E."/>
            <person name="Ivanova N."/>
            <person name="Pagani I."/>
            <person name="Pati A."/>
            <person name="Goodwin L."/>
            <person name="Nordberg H.P."/>
            <person name="Cantor M.N."/>
            <person name="Hua S.X."/>
            <person name="Woyke T."/>
            <person name="Kerfeld C.A."/>
        </authorList>
    </citation>
    <scope>NUCLEOTIDE SEQUENCE [LARGE SCALE GENOMIC DNA]</scope>
    <source>
        <strain evidence="1 2">PCC 7113</strain>
    </source>
</reference>
<dbReference type="Proteomes" id="UP000010471">
    <property type="component" value="Chromosome"/>
</dbReference>
<accession>K9WHK7</accession>
<dbReference type="AlphaFoldDB" id="K9WHK7"/>
<sequence length="143" mass="16283">MCLAKTYDIHLELAVDVFKSQNPALIISLKNFLTVLPNPQCVEDVLMAAIYMLAKTEPEACRWILRNSYYLKPEVDLVEFTSNLALTKLQNQGFLLNQDFNFEPNRHLQVTEQAKAGLMVDNSDGDRLLLEEILQIRDSTPAL</sequence>
<dbReference type="RefSeq" id="WP_015183401.1">
    <property type="nucleotide sequence ID" value="NC_019738.1"/>
</dbReference>
<evidence type="ECO:0000313" key="2">
    <source>
        <dbReference type="Proteomes" id="UP000010471"/>
    </source>
</evidence>
<dbReference type="KEGG" id="mic:Mic7113_3535"/>
<protein>
    <submittedName>
        <fullName evidence="1">Uncharacterized protein</fullName>
    </submittedName>
</protein>
<name>K9WHK7_9CYAN</name>
<keyword evidence="2" id="KW-1185">Reference proteome</keyword>
<dbReference type="EMBL" id="CP003630">
    <property type="protein sequence ID" value="AFZ19259.1"/>
    <property type="molecule type" value="Genomic_DNA"/>
</dbReference>
<proteinExistence type="predicted"/>
<gene>
    <name evidence="1" type="ORF">Mic7113_3535</name>
</gene>